<dbReference type="STRING" id="42253.NITMOv2_1884"/>
<protein>
    <recommendedName>
        <fullName evidence="3">Addiction module antitoxin RelB</fullName>
    </recommendedName>
</protein>
<sequence length="76" mass="8835">MKANAKKILEEAMQLEPGARAMIAETLLESLDFEEDFEISQAWREEIQRRCDQIDRGEVELIDSETVMAELRKKHA</sequence>
<dbReference type="EMBL" id="CP011801">
    <property type="protein sequence ID" value="ALA58304.1"/>
    <property type="molecule type" value="Genomic_DNA"/>
</dbReference>
<keyword evidence="2" id="KW-1185">Reference proteome</keyword>
<proteinExistence type="predicted"/>
<dbReference type="OrthoDB" id="5570368at2"/>
<dbReference type="InterPro" id="IPR013406">
    <property type="entry name" value="CHP02574_addiction_mod"/>
</dbReference>
<evidence type="ECO:0000313" key="2">
    <source>
        <dbReference type="Proteomes" id="UP000069205"/>
    </source>
</evidence>
<dbReference type="Proteomes" id="UP000069205">
    <property type="component" value="Chromosome"/>
</dbReference>
<evidence type="ECO:0000313" key="1">
    <source>
        <dbReference type="EMBL" id="ALA58304.1"/>
    </source>
</evidence>
<evidence type="ECO:0008006" key="3">
    <source>
        <dbReference type="Google" id="ProtNLM"/>
    </source>
</evidence>
<gene>
    <name evidence="1" type="ORF">NITMOv2_1884</name>
</gene>
<dbReference type="RefSeq" id="WP_053379492.1">
    <property type="nucleotide sequence ID" value="NZ_CP011801.1"/>
</dbReference>
<dbReference type="AlphaFoldDB" id="A0A0K2GBQ8"/>
<reference evidence="1 2" key="1">
    <citation type="journal article" date="2015" name="Proc. Natl. Acad. Sci. U.S.A.">
        <title>Expanded metabolic versatility of ubiquitous nitrite-oxidizing bacteria from the genus Nitrospira.</title>
        <authorList>
            <person name="Koch H."/>
            <person name="Lucker S."/>
            <person name="Albertsen M."/>
            <person name="Kitzinger K."/>
            <person name="Herbold C."/>
            <person name="Spieck E."/>
            <person name="Nielsen P.H."/>
            <person name="Wagner M."/>
            <person name="Daims H."/>
        </authorList>
    </citation>
    <scope>NUCLEOTIDE SEQUENCE [LARGE SCALE GENOMIC DNA]</scope>
    <source>
        <strain evidence="1 2">NSP M-1</strain>
    </source>
</reference>
<dbReference type="PATRIC" id="fig|42253.5.peg.1855"/>
<name>A0A0K2GBQ8_NITMO</name>
<organism evidence="1 2">
    <name type="scientific">Nitrospira moscoviensis</name>
    <dbReference type="NCBI Taxonomy" id="42253"/>
    <lineage>
        <taxon>Bacteria</taxon>
        <taxon>Pseudomonadati</taxon>
        <taxon>Nitrospirota</taxon>
        <taxon>Nitrospiria</taxon>
        <taxon>Nitrospirales</taxon>
        <taxon>Nitrospiraceae</taxon>
        <taxon>Nitrospira</taxon>
    </lineage>
</organism>
<accession>A0A0K2GBQ8</accession>
<dbReference type="KEGG" id="nmv:NITMOv2_1884"/>
<dbReference type="Pfam" id="PF09720">
    <property type="entry name" value="Unstab_antitox"/>
    <property type="match status" value="1"/>
</dbReference>